<keyword evidence="2" id="KW-1185">Reference proteome</keyword>
<organism evidence="1 2">
    <name type="scientific">Hydrogenispora ethanolica</name>
    <dbReference type="NCBI Taxonomy" id="1082276"/>
    <lineage>
        <taxon>Bacteria</taxon>
        <taxon>Bacillati</taxon>
        <taxon>Bacillota</taxon>
        <taxon>Hydrogenispora</taxon>
    </lineage>
</organism>
<dbReference type="AlphaFoldDB" id="A0A4R1S1F1"/>
<dbReference type="SUPFAM" id="SSF53850">
    <property type="entry name" value="Periplasmic binding protein-like II"/>
    <property type="match status" value="1"/>
</dbReference>
<dbReference type="OrthoDB" id="9798191at2"/>
<dbReference type="Gene3D" id="3.40.190.10">
    <property type="entry name" value="Periplasmic binding protein-like II"/>
    <property type="match status" value="2"/>
</dbReference>
<name>A0A4R1S1F1_HYDET</name>
<dbReference type="PANTHER" id="PTHR43649">
    <property type="entry name" value="ARABINOSE-BINDING PROTEIN-RELATED"/>
    <property type="match status" value="1"/>
</dbReference>
<evidence type="ECO:0000313" key="1">
    <source>
        <dbReference type="EMBL" id="TCL72380.1"/>
    </source>
</evidence>
<gene>
    <name evidence="1" type="ORF">EDC14_100690</name>
</gene>
<proteinExistence type="predicted"/>
<dbReference type="Proteomes" id="UP000295008">
    <property type="component" value="Unassembled WGS sequence"/>
</dbReference>
<dbReference type="EMBL" id="SLUN01000006">
    <property type="protein sequence ID" value="TCL72380.1"/>
    <property type="molecule type" value="Genomic_DNA"/>
</dbReference>
<dbReference type="Pfam" id="PF13416">
    <property type="entry name" value="SBP_bac_8"/>
    <property type="match status" value="1"/>
</dbReference>
<accession>A0A4R1S1F1</accession>
<sequence length="417" mass="45807">MKKMTRMLIGGLMIMALIGTSLAWGAPRKTTVTILAGLSSTDDGMQEIITKAVAAKYPGITLQWEALGWSDNFHPKMQQYIQTGLPDIIVGKAQDVATYGGQGLLADLKGKKYLTRVLDAAIPGVTIKGKTYGLVYNCLYQGVYYNRKIFAENGLKVPITHAELAKVIGTLKAKGITPFATHMVDTWSIGNMTMQFAINDVFSKTPTWGDQFRAGKVSFATSAAYKKCYEYNKLLFDNTWSRETFSLPQADCDARMVQGLAAMKVSGSWSIQNFMNVDPNFDFGVFPFPNQTGDAKLIFEPNMTWMKSARTKHSAQVDQVFDVLTSDKKAAIAFLNLTKTSSMLKGVSPTFPNPSQKDIDKYAAAGKLIDANSGNNQLQWGGFQDENAKDIASWLQGTMTLKQALEAADSRRAISKP</sequence>
<protein>
    <submittedName>
        <fullName evidence="1">Carbohydrate ABC transporter substrate-binding protein (CUT1 family)</fullName>
    </submittedName>
</protein>
<reference evidence="1 2" key="1">
    <citation type="submission" date="2019-03" db="EMBL/GenBank/DDBJ databases">
        <title>Genomic Encyclopedia of Type Strains, Phase IV (KMG-IV): sequencing the most valuable type-strain genomes for metagenomic binning, comparative biology and taxonomic classification.</title>
        <authorList>
            <person name="Goeker M."/>
        </authorList>
    </citation>
    <scope>NUCLEOTIDE SEQUENCE [LARGE SCALE GENOMIC DNA]</scope>
    <source>
        <strain evidence="1 2">LX-B</strain>
    </source>
</reference>
<evidence type="ECO:0000313" key="2">
    <source>
        <dbReference type="Proteomes" id="UP000295008"/>
    </source>
</evidence>
<dbReference type="InterPro" id="IPR050490">
    <property type="entry name" value="Bact_solute-bd_prot1"/>
</dbReference>
<dbReference type="InterPro" id="IPR006059">
    <property type="entry name" value="SBP"/>
</dbReference>
<comment type="caution">
    <text evidence="1">The sequence shown here is derived from an EMBL/GenBank/DDBJ whole genome shotgun (WGS) entry which is preliminary data.</text>
</comment>